<name>A0AAN6S1W2_9PEZI</name>
<reference evidence="2" key="1">
    <citation type="journal article" date="2023" name="Mol. Phylogenet. Evol.">
        <title>Genome-scale phylogeny and comparative genomics of the fungal order Sordariales.</title>
        <authorList>
            <person name="Hensen N."/>
            <person name="Bonometti L."/>
            <person name="Westerberg I."/>
            <person name="Brannstrom I.O."/>
            <person name="Guillou S."/>
            <person name="Cros-Aarteil S."/>
            <person name="Calhoun S."/>
            <person name="Haridas S."/>
            <person name="Kuo A."/>
            <person name="Mondo S."/>
            <person name="Pangilinan J."/>
            <person name="Riley R."/>
            <person name="LaButti K."/>
            <person name="Andreopoulos B."/>
            <person name="Lipzen A."/>
            <person name="Chen C."/>
            <person name="Yan M."/>
            <person name="Daum C."/>
            <person name="Ng V."/>
            <person name="Clum A."/>
            <person name="Steindorff A."/>
            <person name="Ohm R.A."/>
            <person name="Martin F."/>
            <person name="Silar P."/>
            <person name="Natvig D.O."/>
            <person name="Lalanne C."/>
            <person name="Gautier V."/>
            <person name="Ament-Velasquez S.L."/>
            <person name="Kruys A."/>
            <person name="Hutchinson M.I."/>
            <person name="Powell A.J."/>
            <person name="Barry K."/>
            <person name="Miller A.N."/>
            <person name="Grigoriev I.V."/>
            <person name="Debuchy R."/>
            <person name="Gladieux P."/>
            <person name="Hiltunen Thoren M."/>
            <person name="Johannesson H."/>
        </authorList>
    </citation>
    <scope>NUCLEOTIDE SEQUENCE [LARGE SCALE GENOMIC DNA]</scope>
    <source>
        <strain evidence="2">CBS 340.73</strain>
    </source>
</reference>
<keyword evidence="2" id="KW-1185">Reference proteome</keyword>
<dbReference type="Pfam" id="PF12311">
    <property type="entry name" value="DUF3632"/>
    <property type="match status" value="1"/>
</dbReference>
<dbReference type="PANTHER" id="PTHR38797:SF4">
    <property type="entry name" value="NUCLEAR PORE COMPLEX PROTEIN NUP85"/>
    <property type="match status" value="1"/>
</dbReference>
<proteinExistence type="predicted"/>
<comment type="caution">
    <text evidence="1">The sequence shown here is derived from an EMBL/GenBank/DDBJ whole genome shotgun (WGS) entry which is preliminary data.</text>
</comment>
<evidence type="ECO:0000313" key="2">
    <source>
        <dbReference type="Proteomes" id="UP001303473"/>
    </source>
</evidence>
<dbReference type="PANTHER" id="PTHR38797">
    <property type="entry name" value="NUCLEAR PORE COMPLEX PROTEIN NUP85-RELATED"/>
    <property type="match status" value="1"/>
</dbReference>
<gene>
    <name evidence="1" type="ORF">QBC46DRAFT_417490</name>
</gene>
<organism evidence="1 2">
    <name type="scientific">Diplogelasinospora grovesii</name>
    <dbReference type="NCBI Taxonomy" id="303347"/>
    <lineage>
        <taxon>Eukaryota</taxon>
        <taxon>Fungi</taxon>
        <taxon>Dikarya</taxon>
        <taxon>Ascomycota</taxon>
        <taxon>Pezizomycotina</taxon>
        <taxon>Sordariomycetes</taxon>
        <taxon>Sordariomycetidae</taxon>
        <taxon>Sordariales</taxon>
        <taxon>Diplogelasinosporaceae</taxon>
        <taxon>Diplogelasinospora</taxon>
    </lineage>
</organism>
<dbReference type="AlphaFoldDB" id="A0AAN6S1W2"/>
<dbReference type="EMBL" id="MU853867">
    <property type="protein sequence ID" value="KAK3936948.1"/>
    <property type="molecule type" value="Genomic_DNA"/>
</dbReference>
<protein>
    <submittedName>
        <fullName evidence="1">Uncharacterized protein</fullName>
    </submittedName>
</protein>
<sequence length="349" mass="40212">MPEFDDAWVAEELRREAEVERELLEKQPKLFKSIENLELSENQRNFVNVCKASFESTKWAFRRPPYPSNTLCDDFEALFAKADSLEHLSSMLNDFWRLVVEIARMVPVNEAWGALMAGCLTVLQERPGEVKSGYPLLWKDLPGLDEVLQDVWRNDPTVVDQENQGSPPSQEDLSKWENLNHFFAYFFADGLKAGMDYSWIQFPLCQLATALEIVHEEGALHNCRLRVACCWVQRSTDTLYRVMSCNLDLRQLTSRPSSFRLKGPRCPGAIQPFSLERWNNWKHDFLVDGSNRVDLGLDHKTVGMILDTILYMTWAEDPKAQDRFLAELKLKVVERSAAASNTLLHPREV</sequence>
<dbReference type="InterPro" id="IPR053204">
    <property type="entry name" value="Oxopyrrolidines_Biosynth-assoc"/>
</dbReference>
<dbReference type="Proteomes" id="UP001303473">
    <property type="component" value="Unassembled WGS sequence"/>
</dbReference>
<dbReference type="InterPro" id="IPR022085">
    <property type="entry name" value="OpdG"/>
</dbReference>
<accession>A0AAN6S1W2</accession>
<evidence type="ECO:0000313" key="1">
    <source>
        <dbReference type="EMBL" id="KAK3936948.1"/>
    </source>
</evidence>